<proteinExistence type="predicted"/>
<gene>
    <name evidence="2" type="ORF">ACFQRI_20715</name>
</gene>
<accession>A0ABW2LTC4</accession>
<evidence type="ECO:0000313" key="3">
    <source>
        <dbReference type="Proteomes" id="UP001596504"/>
    </source>
</evidence>
<name>A0ABW2LTC4_9PSEU</name>
<feature type="region of interest" description="Disordered" evidence="1">
    <location>
        <begin position="467"/>
        <end position="496"/>
    </location>
</feature>
<evidence type="ECO:0000313" key="2">
    <source>
        <dbReference type="EMBL" id="MFC7343836.1"/>
    </source>
</evidence>
<dbReference type="SUPFAM" id="SSF56112">
    <property type="entry name" value="Protein kinase-like (PK-like)"/>
    <property type="match status" value="1"/>
</dbReference>
<dbReference type="InterPro" id="IPR027417">
    <property type="entry name" value="P-loop_NTPase"/>
</dbReference>
<reference evidence="3" key="1">
    <citation type="journal article" date="2019" name="Int. J. Syst. Evol. Microbiol.">
        <title>The Global Catalogue of Microorganisms (GCM) 10K type strain sequencing project: providing services to taxonomists for standard genome sequencing and annotation.</title>
        <authorList>
            <consortium name="The Broad Institute Genomics Platform"/>
            <consortium name="The Broad Institute Genome Sequencing Center for Infectious Disease"/>
            <person name="Wu L."/>
            <person name="Ma J."/>
        </authorList>
    </citation>
    <scope>NUCLEOTIDE SEQUENCE [LARGE SCALE GENOMIC DNA]</scope>
    <source>
        <strain evidence="3">WLHS5</strain>
    </source>
</reference>
<evidence type="ECO:0000256" key="1">
    <source>
        <dbReference type="SAM" id="MobiDB-lite"/>
    </source>
</evidence>
<dbReference type="Pfam" id="PF13671">
    <property type="entry name" value="AAA_33"/>
    <property type="match status" value="1"/>
</dbReference>
<organism evidence="2 3">
    <name type="scientific">Saccharopolyspora griseoalba</name>
    <dbReference type="NCBI Taxonomy" id="1431848"/>
    <lineage>
        <taxon>Bacteria</taxon>
        <taxon>Bacillati</taxon>
        <taxon>Actinomycetota</taxon>
        <taxon>Actinomycetes</taxon>
        <taxon>Pseudonocardiales</taxon>
        <taxon>Pseudonocardiaceae</taxon>
        <taxon>Saccharopolyspora</taxon>
    </lineage>
</organism>
<dbReference type="InterPro" id="IPR011009">
    <property type="entry name" value="Kinase-like_dom_sf"/>
</dbReference>
<dbReference type="Gene3D" id="3.40.50.300">
    <property type="entry name" value="P-loop containing nucleotide triphosphate hydrolases"/>
    <property type="match status" value="1"/>
</dbReference>
<dbReference type="Proteomes" id="UP001596504">
    <property type="component" value="Unassembled WGS sequence"/>
</dbReference>
<dbReference type="EMBL" id="JBHTCJ010000012">
    <property type="protein sequence ID" value="MFC7343836.1"/>
    <property type="molecule type" value="Genomic_DNA"/>
</dbReference>
<dbReference type="InterPro" id="IPR052732">
    <property type="entry name" value="Cell-binding_unc_protein"/>
</dbReference>
<dbReference type="PANTHER" id="PTHR43883:SF1">
    <property type="entry name" value="GLUCONOKINASE"/>
    <property type="match status" value="1"/>
</dbReference>
<dbReference type="PANTHER" id="PTHR43883">
    <property type="entry name" value="SLR0207 PROTEIN"/>
    <property type="match status" value="1"/>
</dbReference>
<dbReference type="SUPFAM" id="SSF52540">
    <property type="entry name" value="P-loop containing nucleoside triphosphate hydrolases"/>
    <property type="match status" value="1"/>
</dbReference>
<keyword evidence="3" id="KW-1185">Reference proteome</keyword>
<sequence>MPDGPGTTPANLMAGEGPDIAQSHSAVLVFFGERAYKFKKPVDLGFLDFSTVESRERACRRELELNRRLAPDVYLDLAQVLDGDGRVCDWLVVMKRMPAGRRLSELVRRGEEVTADLRRLARVLASFHSEARRGPDVDATAGLSALRKRWFDNFSGIEPFAGNVIDRGSLREVAELVQDYVDGRAPLFADRIDRGCAVDGHGDLRAEDIFCLPDGPRVLDCLEFDDALRFVDVLDDAAFLVMDLERLGSPALAAEFSRAYREFSATPVVRTLEHHYIAYRAFVRAKVACVRRAQGVERAAGEAQQLLGISLEHLRAGLPNLVLVGGLPGTGKTTIAGSLADRLGAVLLRTDVIRGELPELAGLPGDSGYGRGRYDPEKVHQTYRVMLDRARTLLGLGEHVVLDASWSSAAERRAARDLAGATCSRTVELRCAAPPEITEPRITTRADASEATPEIAARMRADFAPWPEATEIDTAGHPESAEQAAWEALSGATGTR</sequence>
<comment type="caution">
    <text evidence="2">The sequence shown here is derived from an EMBL/GenBank/DDBJ whole genome shotgun (WGS) entry which is preliminary data.</text>
</comment>
<protein>
    <submittedName>
        <fullName evidence="2">AAA family ATPase</fullName>
    </submittedName>
</protein>
<dbReference type="RefSeq" id="WP_380671133.1">
    <property type="nucleotide sequence ID" value="NZ_JBHTCJ010000012.1"/>
</dbReference>